<reference evidence="6 7" key="1">
    <citation type="submission" date="2015-05" db="EMBL/GenBank/DDBJ databases">
        <title>Photobacterium galathea sp. nov.</title>
        <authorList>
            <person name="Machado H."/>
            <person name="Gram L."/>
        </authorList>
    </citation>
    <scope>NUCLEOTIDE SEQUENCE [LARGE SCALE GENOMIC DNA]</scope>
    <source>
        <strain evidence="6 7">DSM 22954</strain>
    </source>
</reference>
<dbReference type="PROSITE" id="PS50977">
    <property type="entry name" value="HTH_TETR_2"/>
    <property type="match status" value="1"/>
</dbReference>
<dbReference type="AlphaFoldDB" id="A0A0J1H8Q6"/>
<dbReference type="PANTHER" id="PTHR47506:SF8">
    <property type="entry name" value="REPRESSOR OF PUTATIVE XENOBIOTIC REDUCTASE TETR FAMILY-RELATED"/>
    <property type="match status" value="1"/>
</dbReference>
<dbReference type="Gene3D" id="1.10.10.60">
    <property type="entry name" value="Homeodomain-like"/>
    <property type="match status" value="1"/>
</dbReference>
<dbReference type="RefSeq" id="WP_047885990.1">
    <property type="nucleotide sequence ID" value="NZ_CP071326.1"/>
</dbReference>
<dbReference type="PROSITE" id="PS01081">
    <property type="entry name" value="HTH_TETR_1"/>
    <property type="match status" value="1"/>
</dbReference>
<dbReference type="OrthoDB" id="270177at2"/>
<sequence length="192" mass="21757">MRSAEFDREQVLRSAMDAFIAKGYSKTSMQDLKQATGLHPGSIYCAFENKRGLLLASLEQYRSDSKADFQRFFDQSPSALKGLRLYLDHVVEECECETIKDCLLQKALSELSQQDEEVEALIAHMLNQWQASIAAKLQQAQQEGDIPADRNPLELAQFLVMGIYGIRTFSHTQPEKGTLRRLADQLFAHLSQ</sequence>
<dbReference type="Proteomes" id="UP000035909">
    <property type="component" value="Unassembled WGS sequence"/>
</dbReference>
<accession>A0A0J1H8Q6</accession>
<evidence type="ECO:0000256" key="2">
    <source>
        <dbReference type="ARBA" id="ARBA00023125"/>
    </source>
</evidence>
<dbReference type="SUPFAM" id="SSF46689">
    <property type="entry name" value="Homeodomain-like"/>
    <property type="match status" value="1"/>
</dbReference>
<dbReference type="InterPro" id="IPR023772">
    <property type="entry name" value="DNA-bd_HTH_TetR-type_CS"/>
</dbReference>
<comment type="caution">
    <text evidence="6">The sequence shown here is derived from an EMBL/GenBank/DDBJ whole genome shotgun (WGS) entry which is preliminary data.</text>
</comment>
<feature type="DNA-binding region" description="H-T-H motif" evidence="4">
    <location>
        <begin position="28"/>
        <end position="47"/>
    </location>
</feature>
<protein>
    <submittedName>
        <fullName evidence="6">TetR family transcriptional regulator</fullName>
    </submittedName>
</protein>
<keyword evidence="3" id="KW-0804">Transcription</keyword>
<feature type="domain" description="HTH tetR-type" evidence="5">
    <location>
        <begin position="5"/>
        <end position="65"/>
    </location>
</feature>
<dbReference type="InterPro" id="IPR001647">
    <property type="entry name" value="HTH_TetR"/>
</dbReference>
<evidence type="ECO:0000256" key="3">
    <source>
        <dbReference type="ARBA" id="ARBA00023163"/>
    </source>
</evidence>
<dbReference type="PANTHER" id="PTHR47506">
    <property type="entry name" value="TRANSCRIPTIONAL REGULATORY PROTEIN"/>
    <property type="match status" value="1"/>
</dbReference>
<proteinExistence type="predicted"/>
<dbReference type="InterPro" id="IPR011075">
    <property type="entry name" value="TetR_C"/>
</dbReference>
<evidence type="ECO:0000256" key="1">
    <source>
        <dbReference type="ARBA" id="ARBA00023015"/>
    </source>
</evidence>
<dbReference type="EMBL" id="LDOU01000015">
    <property type="protein sequence ID" value="KLV08098.1"/>
    <property type="molecule type" value="Genomic_DNA"/>
</dbReference>
<keyword evidence="2 4" id="KW-0238">DNA-binding</keyword>
<organism evidence="6 7">
    <name type="scientific">Photobacterium ganghwense</name>
    <dbReference type="NCBI Taxonomy" id="320778"/>
    <lineage>
        <taxon>Bacteria</taxon>
        <taxon>Pseudomonadati</taxon>
        <taxon>Pseudomonadota</taxon>
        <taxon>Gammaproteobacteria</taxon>
        <taxon>Vibrionales</taxon>
        <taxon>Vibrionaceae</taxon>
        <taxon>Photobacterium</taxon>
    </lineage>
</organism>
<dbReference type="Gene3D" id="1.10.357.10">
    <property type="entry name" value="Tetracycline Repressor, domain 2"/>
    <property type="match status" value="1"/>
</dbReference>
<dbReference type="PRINTS" id="PR00455">
    <property type="entry name" value="HTHTETR"/>
</dbReference>
<evidence type="ECO:0000313" key="7">
    <source>
        <dbReference type="Proteomes" id="UP000035909"/>
    </source>
</evidence>
<dbReference type="STRING" id="320778.ABT57_14855"/>
<evidence type="ECO:0000259" key="5">
    <source>
        <dbReference type="PROSITE" id="PS50977"/>
    </source>
</evidence>
<evidence type="ECO:0000313" key="6">
    <source>
        <dbReference type="EMBL" id="KLV08098.1"/>
    </source>
</evidence>
<name>A0A0J1H8Q6_9GAMM</name>
<evidence type="ECO:0000256" key="4">
    <source>
        <dbReference type="PROSITE-ProRule" id="PRU00335"/>
    </source>
</evidence>
<dbReference type="InterPro" id="IPR036271">
    <property type="entry name" value="Tet_transcr_reg_TetR-rel_C_sf"/>
</dbReference>
<keyword evidence="7" id="KW-1185">Reference proteome</keyword>
<dbReference type="Pfam" id="PF00440">
    <property type="entry name" value="TetR_N"/>
    <property type="match status" value="1"/>
</dbReference>
<dbReference type="PATRIC" id="fig|320778.3.peg.3229"/>
<dbReference type="InterPro" id="IPR009057">
    <property type="entry name" value="Homeodomain-like_sf"/>
</dbReference>
<dbReference type="Pfam" id="PF16925">
    <property type="entry name" value="TetR_C_13"/>
    <property type="match status" value="1"/>
</dbReference>
<keyword evidence="1" id="KW-0805">Transcription regulation</keyword>
<dbReference type="SUPFAM" id="SSF48498">
    <property type="entry name" value="Tetracyclin repressor-like, C-terminal domain"/>
    <property type="match status" value="1"/>
</dbReference>
<dbReference type="GO" id="GO:0003677">
    <property type="term" value="F:DNA binding"/>
    <property type="evidence" value="ECO:0007669"/>
    <property type="project" value="UniProtKB-UniRule"/>
</dbReference>
<gene>
    <name evidence="6" type="ORF">ABT57_14855</name>
</gene>